<dbReference type="Proteomes" id="UP001629246">
    <property type="component" value="Unassembled WGS sequence"/>
</dbReference>
<comment type="caution">
    <text evidence="1">The sequence shown here is derived from an EMBL/GenBank/DDBJ whole genome shotgun (WGS) entry which is preliminary data.</text>
</comment>
<accession>A0ABW9AIF9</accession>
<organism evidence="1 2">
    <name type="scientific">Herbaspirillum lusitanum</name>
    <dbReference type="NCBI Taxonomy" id="213312"/>
    <lineage>
        <taxon>Bacteria</taxon>
        <taxon>Pseudomonadati</taxon>
        <taxon>Pseudomonadota</taxon>
        <taxon>Betaproteobacteria</taxon>
        <taxon>Burkholderiales</taxon>
        <taxon>Oxalobacteraceae</taxon>
        <taxon>Herbaspirillum</taxon>
    </lineage>
</organism>
<gene>
    <name evidence="1" type="ORF">PQR62_24765</name>
</gene>
<evidence type="ECO:0000313" key="1">
    <source>
        <dbReference type="EMBL" id="MFL9927508.1"/>
    </source>
</evidence>
<proteinExistence type="predicted"/>
<sequence length="77" mass="8426">MITAGLPTWRRQAGRPAPTFAANFYLRPGSDPQCHALLKNFLGSILAVLIVDFDRAESLYEKGFSGGFAKSETSFSE</sequence>
<evidence type="ECO:0000313" key="2">
    <source>
        <dbReference type="Proteomes" id="UP001629246"/>
    </source>
</evidence>
<protein>
    <submittedName>
        <fullName evidence="1">Uncharacterized protein</fullName>
    </submittedName>
</protein>
<reference evidence="1 2" key="1">
    <citation type="journal article" date="2024" name="Chem. Sci.">
        <title>Discovery of megapolipeptins by genome mining of a Burkholderiales bacteria collection.</title>
        <authorList>
            <person name="Paulo B.S."/>
            <person name="Recchia M.J.J."/>
            <person name="Lee S."/>
            <person name="Fergusson C.H."/>
            <person name="Romanowski S.B."/>
            <person name="Hernandez A."/>
            <person name="Krull N."/>
            <person name="Liu D.Y."/>
            <person name="Cavanagh H."/>
            <person name="Bos A."/>
            <person name="Gray C.A."/>
            <person name="Murphy B.T."/>
            <person name="Linington R.G."/>
            <person name="Eustaquio A.S."/>
        </authorList>
    </citation>
    <scope>NUCLEOTIDE SEQUENCE [LARGE SCALE GENOMIC DNA]</scope>
    <source>
        <strain evidence="1 2">RL21-008-BIB-A</strain>
    </source>
</reference>
<keyword evidence="2" id="KW-1185">Reference proteome</keyword>
<dbReference type="RefSeq" id="WP_408160742.1">
    <property type="nucleotide sequence ID" value="NZ_JAQQFM010000016.1"/>
</dbReference>
<dbReference type="EMBL" id="JAQQFM010000016">
    <property type="protein sequence ID" value="MFL9927508.1"/>
    <property type="molecule type" value="Genomic_DNA"/>
</dbReference>
<name>A0ABW9AIF9_9BURK</name>